<dbReference type="AlphaFoldDB" id="A0A135I5D9"/>
<proteinExistence type="predicted"/>
<sequence>MRIIWSGVMLRDCGWQGCKALADADSSYVGELARIIGRGKGTRNIMAIMRTIVISLCNNDKWGYLKLIFSVTLYLTTE</sequence>
<gene>
    <name evidence="1" type="ORF">ATN88_08120</name>
</gene>
<keyword evidence="2" id="KW-1185">Reference proteome</keyword>
<reference evidence="1 2" key="1">
    <citation type="submission" date="2015-11" db="EMBL/GenBank/DDBJ databases">
        <title>Genomic Taxonomy of the Vibrionaceae.</title>
        <authorList>
            <person name="Gomez-Gil B."/>
            <person name="Enciso-Ibarra J."/>
        </authorList>
    </citation>
    <scope>NUCLEOTIDE SEQUENCE [LARGE SCALE GENOMIC DNA]</scope>
    <source>
        <strain evidence="1 2">CAIM 912</strain>
    </source>
</reference>
<evidence type="ECO:0000313" key="1">
    <source>
        <dbReference type="EMBL" id="KXF80614.1"/>
    </source>
</evidence>
<evidence type="ECO:0000313" key="2">
    <source>
        <dbReference type="Proteomes" id="UP000070529"/>
    </source>
</evidence>
<name>A0A135I5D9_9GAMM</name>
<protein>
    <submittedName>
        <fullName evidence="1">Uncharacterized protein</fullName>
    </submittedName>
</protein>
<dbReference type="Proteomes" id="UP000070529">
    <property type="component" value="Unassembled WGS sequence"/>
</dbReference>
<dbReference type="EMBL" id="LNTY01000050">
    <property type="protein sequence ID" value="KXF80614.1"/>
    <property type="molecule type" value="Genomic_DNA"/>
</dbReference>
<comment type="caution">
    <text evidence="1">The sequence shown here is derived from an EMBL/GenBank/DDBJ whole genome shotgun (WGS) entry which is preliminary data.</text>
</comment>
<organism evidence="1 2">
    <name type="scientific">Enterovibrio coralii</name>
    <dbReference type="NCBI Taxonomy" id="294935"/>
    <lineage>
        <taxon>Bacteria</taxon>
        <taxon>Pseudomonadati</taxon>
        <taxon>Pseudomonadota</taxon>
        <taxon>Gammaproteobacteria</taxon>
        <taxon>Vibrionales</taxon>
        <taxon>Vibrionaceae</taxon>
        <taxon>Enterovibrio</taxon>
    </lineage>
</organism>
<accession>A0A135I5D9</accession>